<dbReference type="Proteomes" id="UP000280825">
    <property type="component" value="Unassembled WGS sequence"/>
</dbReference>
<keyword evidence="3" id="KW-1185">Reference proteome</keyword>
<dbReference type="InterPro" id="IPR036097">
    <property type="entry name" value="HisK_dim/P_sf"/>
</dbReference>
<feature type="transmembrane region" description="Helical" evidence="1">
    <location>
        <begin position="44"/>
        <end position="63"/>
    </location>
</feature>
<dbReference type="AlphaFoldDB" id="A0A3S0Q9P6"/>
<proteinExistence type="predicted"/>
<feature type="transmembrane region" description="Helical" evidence="1">
    <location>
        <begin position="20"/>
        <end position="38"/>
    </location>
</feature>
<evidence type="ECO:0000313" key="2">
    <source>
        <dbReference type="EMBL" id="RTZ06961.1"/>
    </source>
</evidence>
<keyword evidence="1" id="KW-0812">Transmembrane</keyword>
<accession>A0A3S0Q9P6</accession>
<keyword evidence="1" id="KW-0472">Membrane</keyword>
<dbReference type="GO" id="GO:0000155">
    <property type="term" value="F:phosphorelay sensor kinase activity"/>
    <property type="evidence" value="ECO:0007669"/>
    <property type="project" value="InterPro"/>
</dbReference>
<keyword evidence="1" id="KW-1133">Transmembrane helix</keyword>
<comment type="caution">
    <text evidence="2">The sequence shown here is derived from an EMBL/GenBank/DDBJ whole genome shotgun (WGS) entry which is preliminary data.</text>
</comment>
<protein>
    <recommendedName>
        <fullName evidence="4">Signal transduction histidine kinase dimerisation/phosphoacceptor domain-containing protein</fullName>
    </recommendedName>
</protein>
<name>A0A3S0Q9P6_9FLAO</name>
<organism evidence="2 3">
    <name type="scientific">Flavobacterium bomense</name>
    <dbReference type="NCBI Taxonomy" id="2497483"/>
    <lineage>
        <taxon>Bacteria</taxon>
        <taxon>Pseudomonadati</taxon>
        <taxon>Bacteroidota</taxon>
        <taxon>Flavobacteriia</taxon>
        <taxon>Flavobacteriales</taxon>
        <taxon>Flavobacteriaceae</taxon>
        <taxon>Flavobacterium</taxon>
    </lineage>
</organism>
<dbReference type="RefSeq" id="WP_126561507.1">
    <property type="nucleotide sequence ID" value="NZ_RYDJ01000002.1"/>
</dbReference>
<evidence type="ECO:0000313" key="3">
    <source>
        <dbReference type="Proteomes" id="UP000280825"/>
    </source>
</evidence>
<evidence type="ECO:0000256" key="1">
    <source>
        <dbReference type="SAM" id="Phobius"/>
    </source>
</evidence>
<dbReference type="EMBL" id="RYDJ01000002">
    <property type="protein sequence ID" value="RTZ06961.1"/>
    <property type="molecule type" value="Genomic_DNA"/>
</dbReference>
<evidence type="ECO:0008006" key="4">
    <source>
        <dbReference type="Google" id="ProtNLM"/>
    </source>
</evidence>
<gene>
    <name evidence="2" type="ORF">EKL98_02870</name>
</gene>
<sequence length="158" mass="18541">MYIIPLVISYTLDKDKIIRLAIICTILTLIDTIDYYHIEMYYSVFTNKFLSILSIWISCFIILRYKEILLQKDTEKQKYLKSITEMLFQVSHQVRSPISRMQGLTNHIDSKAISKEELESLSIYLKDSVTELDIFTRTLTASLEKIRIQNTTDQTNSN</sequence>
<reference evidence="2 3" key="1">
    <citation type="submission" date="2018-12" db="EMBL/GenBank/DDBJ databases">
        <title>Flavobacterium sp. nov., isolated from glacier ice.</title>
        <authorList>
            <person name="Liu Q."/>
            <person name="Xin Y.-H."/>
        </authorList>
    </citation>
    <scope>NUCLEOTIDE SEQUENCE [LARGE SCALE GENOMIC DNA]</scope>
    <source>
        <strain evidence="2 3">RB1N8</strain>
    </source>
</reference>
<dbReference type="SUPFAM" id="SSF47384">
    <property type="entry name" value="Homodimeric domain of signal transducing histidine kinase"/>
    <property type="match status" value="1"/>
</dbReference>